<evidence type="ECO:0000256" key="4">
    <source>
        <dbReference type="ARBA" id="ARBA00023125"/>
    </source>
</evidence>
<sequence length="308" mass="36799">MQGDNSEAIYVIEWEDDGQGPSGVVIDGTQYGTHLFKDPSSKDKKLVSCKHCLKQFENVDTRSIVLHMNRIHPQVRRDMTYEEYMRLFKPSLMKHAHGIEKNMEKSFAIDLRKYVLCPENYQEVLYYDETATIIYDKFPKSEVHLLVLPRNYRVSNSHPTLISSETKAKLEWHIEWVKQFIWKQFTKRYKITQTDLSKERFLQEFIQYGVHSVPSMANTHIHMMTRDFHSERLKNKKHFNSFNSPFFIHWDKLPMTKDLSDKEINDRYIKNYDMICPYCSSNFKNQFSKLKVHLAEEFSKRFVTNVEK</sequence>
<evidence type="ECO:0000256" key="5">
    <source>
        <dbReference type="ARBA" id="ARBA00023242"/>
    </source>
</evidence>
<dbReference type="GO" id="GO:0005634">
    <property type="term" value="C:nucleus"/>
    <property type="evidence" value="ECO:0007669"/>
    <property type="project" value="UniProtKB-SubCell"/>
</dbReference>
<dbReference type="InterPro" id="IPR036265">
    <property type="entry name" value="HIT-like_sf"/>
</dbReference>
<accession>W0T8L4</accession>
<keyword evidence="4" id="KW-0238">DNA-binding</keyword>
<dbReference type="Proteomes" id="UP000065495">
    <property type="component" value="Chromosome 3"/>
</dbReference>
<dbReference type="GO" id="GO:0030983">
    <property type="term" value="F:mismatched DNA binding"/>
    <property type="evidence" value="ECO:0007669"/>
    <property type="project" value="TreeGrafter"/>
</dbReference>
<evidence type="ECO:0000256" key="2">
    <source>
        <dbReference type="ARBA" id="ARBA00022723"/>
    </source>
</evidence>
<feature type="domain" description="Aprataxin C2HE/C2H2/C2HC zinc finger" evidence="7">
    <location>
        <begin position="243"/>
        <end position="300"/>
    </location>
</feature>
<dbReference type="Pfam" id="PF01230">
    <property type="entry name" value="HIT"/>
    <property type="match status" value="1"/>
</dbReference>
<dbReference type="EMBL" id="AP012215">
    <property type="protein sequence ID" value="BAO39760.1"/>
    <property type="molecule type" value="Genomic_DNA"/>
</dbReference>
<dbReference type="VEuPathDB" id="FungiDB:KLMA_30465"/>
<dbReference type="InterPro" id="IPR032566">
    <property type="entry name" value="Znf-C2HE"/>
</dbReference>
<keyword evidence="5" id="KW-0539">Nucleus</keyword>
<dbReference type="GO" id="GO:0033699">
    <property type="term" value="F:DNA 5'-adenosine monophosphate hydrolase activity"/>
    <property type="evidence" value="ECO:0007669"/>
    <property type="project" value="TreeGrafter"/>
</dbReference>
<dbReference type="RefSeq" id="XP_022675596.1">
    <property type="nucleotide sequence ID" value="XM_022818984.1"/>
</dbReference>
<feature type="domain" description="HIT" evidence="6">
    <location>
        <begin position="119"/>
        <end position="228"/>
    </location>
</feature>
<dbReference type="GO" id="GO:0003697">
    <property type="term" value="F:single-stranded DNA binding"/>
    <property type="evidence" value="ECO:0007669"/>
    <property type="project" value="TreeGrafter"/>
</dbReference>
<dbReference type="GO" id="GO:0046872">
    <property type="term" value="F:metal ion binding"/>
    <property type="evidence" value="ECO:0007669"/>
    <property type="project" value="UniProtKB-KW"/>
</dbReference>
<reference evidence="8 9" key="1">
    <citation type="journal article" date="2015" name="Biotechnol. Biofuels">
        <title>Genetic basis of the highly efficient yeast Kluyveromyces marxianus: complete genome sequence and transcriptome analyses.</title>
        <authorList>
            <person name="Lertwattanasakul N."/>
            <person name="Kosaka T."/>
            <person name="Hosoyama A."/>
            <person name="Suzuki Y."/>
            <person name="Rodrussamee N."/>
            <person name="Matsutani M."/>
            <person name="Murata M."/>
            <person name="Fujimoto N."/>
            <person name="Suprayogi"/>
            <person name="Tsuchikane K."/>
            <person name="Limtong S."/>
            <person name="Fujita N."/>
            <person name="Yamada M."/>
        </authorList>
    </citation>
    <scope>NUCLEOTIDE SEQUENCE [LARGE SCALE GENOMIC DNA]</scope>
    <source>
        <strain evidence="9">DMKU3-1042 / BCC 29191 / NBRC 104275</strain>
    </source>
</reference>
<evidence type="ECO:0000313" key="8">
    <source>
        <dbReference type="EMBL" id="BAO39760.1"/>
    </source>
</evidence>
<protein>
    <submittedName>
        <fullName evidence="8">Aprataxin-like protein</fullName>
    </submittedName>
</protein>
<organism evidence="8 9">
    <name type="scientific">Kluyveromyces marxianus (strain DMKU3-1042 / BCC 29191 / NBRC 104275)</name>
    <name type="common">Yeast</name>
    <name type="synonym">Candida kefyr</name>
    <dbReference type="NCBI Taxonomy" id="1003335"/>
    <lineage>
        <taxon>Eukaryota</taxon>
        <taxon>Fungi</taxon>
        <taxon>Dikarya</taxon>
        <taxon>Ascomycota</taxon>
        <taxon>Saccharomycotina</taxon>
        <taxon>Saccharomycetes</taxon>
        <taxon>Saccharomycetales</taxon>
        <taxon>Saccharomycetaceae</taxon>
        <taxon>Kluyveromyces</taxon>
    </lineage>
</organism>
<dbReference type="GeneID" id="34715741"/>
<evidence type="ECO:0000259" key="6">
    <source>
        <dbReference type="Pfam" id="PF01230"/>
    </source>
</evidence>
<evidence type="ECO:0000256" key="1">
    <source>
        <dbReference type="ARBA" id="ARBA00004123"/>
    </source>
</evidence>
<evidence type="ECO:0000259" key="7">
    <source>
        <dbReference type="Pfam" id="PF16278"/>
    </source>
</evidence>
<dbReference type="PANTHER" id="PTHR12486">
    <property type="entry name" value="APRATAXIN-RELATED"/>
    <property type="match status" value="1"/>
</dbReference>
<dbReference type="GO" id="GO:0000012">
    <property type="term" value="P:single strand break repair"/>
    <property type="evidence" value="ECO:0007669"/>
    <property type="project" value="TreeGrafter"/>
</dbReference>
<dbReference type="GO" id="GO:0003725">
    <property type="term" value="F:double-stranded RNA binding"/>
    <property type="evidence" value="ECO:0007669"/>
    <property type="project" value="TreeGrafter"/>
</dbReference>
<evidence type="ECO:0000256" key="3">
    <source>
        <dbReference type="ARBA" id="ARBA00022833"/>
    </source>
</evidence>
<evidence type="ECO:0000313" key="9">
    <source>
        <dbReference type="Proteomes" id="UP000065495"/>
    </source>
</evidence>
<dbReference type="InterPro" id="IPR011146">
    <property type="entry name" value="HIT-like"/>
</dbReference>
<dbReference type="GO" id="GO:1990165">
    <property type="term" value="F:single-strand break-containing DNA binding"/>
    <property type="evidence" value="ECO:0007669"/>
    <property type="project" value="TreeGrafter"/>
</dbReference>
<dbReference type="PANTHER" id="PTHR12486:SF4">
    <property type="entry name" value="APRATAXIN"/>
    <property type="match status" value="1"/>
</dbReference>
<keyword evidence="3" id="KW-0862">Zinc</keyword>
<dbReference type="AlphaFoldDB" id="W0T8L4"/>
<dbReference type="SUPFAM" id="SSF54197">
    <property type="entry name" value="HIT-like"/>
    <property type="match status" value="1"/>
</dbReference>
<gene>
    <name evidence="8" type="primary">HNT3</name>
    <name evidence="8" type="ORF">KLMA_30465</name>
</gene>
<dbReference type="KEGG" id="kmx:KLMA_30465"/>
<dbReference type="Gene3D" id="3.30.428.10">
    <property type="entry name" value="HIT-like"/>
    <property type="match status" value="1"/>
</dbReference>
<dbReference type="OrthoDB" id="3512845at2759"/>
<comment type="subcellular location">
    <subcellularLocation>
        <location evidence="1">Nucleus</location>
    </subcellularLocation>
</comment>
<proteinExistence type="predicted"/>
<dbReference type="Pfam" id="PF16278">
    <property type="entry name" value="zf-C2HE"/>
    <property type="match status" value="1"/>
</dbReference>
<name>W0T8L4_KLUMD</name>
<keyword evidence="2" id="KW-0479">Metal-binding</keyword>